<evidence type="ECO:0000256" key="2">
    <source>
        <dbReference type="ARBA" id="ARBA00022763"/>
    </source>
</evidence>
<dbReference type="KEGG" id="mgg:MPLG2_3913"/>
<evidence type="ECO:0000256" key="4">
    <source>
        <dbReference type="ARBA" id="ARBA00023204"/>
    </source>
</evidence>
<accession>A0A2N9JMX5</accession>
<dbReference type="Proteomes" id="UP000238164">
    <property type="component" value="Chromosome 1"/>
</dbReference>
<protein>
    <recommendedName>
        <fullName evidence="5">Putative 3-methyladenine DNA glycosylase</fullName>
        <ecNumber evidence="5">3.2.2.-</ecNumber>
    </recommendedName>
</protein>
<dbReference type="OrthoDB" id="9794313at2"/>
<evidence type="ECO:0000256" key="5">
    <source>
        <dbReference type="HAMAP-Rule" id="MF_00527"/>
    </source>
</evidence>
<gene>
    <name evidence="6" type="ORF">MPLG2_3913</name>
</gene>
<dbReference type="NCBIfam" id="NF002003">
    <property type="entry name" value="PRK00802.1-3"/>
    <property type="match status" value="1"/>
</dbReference>
<name>A0A2N9JMX5_9ACTN</name>
<dbReference type="InterPro" id="IPR011034">
    <property type="entry name" value="Formyl_transferase-like_C_sf"/>
</dbReference>
<keyword evidence="4 5" id="KW-0234">DNA repair</keyword>
<comment type="similarity">
    <text evidence="1 5">Belongs to the DNA glycosylase MPG family.</text>
</comment>
<dbReference type="SUPFAM" id="SSF50486">
    <property type="entry name" value="FMT C-terminal domain-like"/>
    <property type="match status" value="1"/>
</dbReference>
<dbReference type="GO" id="GO:0003905">
    <property type="term" value="F:alkylbase DNA N-glycosylase activity"/>
    <property type="evidence" value="ECO:0007669"/>
    <property type="project" value="InterPro"/>
</dbReference>
<evidence type="ECO:0000313" key="6">
    <source>
        <dbReference type="EMBL" id="SPD88943.1"/>
    </source>
</evidence>
<dbReference type="NCBIfam" id="TIGR00567">
    <property type="entry name" value="3mg"/>
    <property type="match status" value="1"/>
</dbReference>
<dbReference type="Pfam" id="PF02245">
    <property type="entry name" value="Pur_DNA_glyco"/>
    <property type="match status" value="1"/>
</dbReference>
<dbReference type="CDD" id="cd00540">
    <property type="entry name" value="AAG"/>
    <property type="match status" value="1"/>
</dbReference>
<evidence type="ECO:0000256" key="3">
    <source>
        <dbReference type="ARBA" id="ARBA00022801"/>
    </source>
</evidence>
<dbReference type="HAMAP" id="MF_00527">
    <property type="entry name" value="3MGH"/>
    <property type="match status" value="1"/>
</dbReference>
<dbReference type="AlphaFoldDB" id="A0A2N9JMX5"/>
<evidence type="ECO:0000313" key="7">
    <source>
        <dbReference type="Proteomes" id="UP000238164"/>
    </source>
</evidence>
<dbReference type="GO" id="GO:0003677">
    <property type="term" value="F:DNA binding"/>
    <property type="evidence" value="ECO:0007669"/>
    <property type="project" value="InterPro"/>
</dbReference>
<dbReference type="InterPro" id="IPR036995">
    <property type="entry name" value="MPG_sf"/>
</dbReference>
<dbReference type="Gene3D" id="3.10.300.10">
    <property type="entry name" value="Methylpurine-DNA glycosylase (MPG)"/>
    <property type="match status" value="1"/>
</dbReference>
<proteinExistence type="inferred from homology"/>
<keyword evidence="7" id="KW-1185">Reference proteome</keyword>
<dbReference type="PANTHER" id="PTHR10429">
    <property type="entry name" value="DNA-3-METHYLADENINE GLYCOSYLASE"/>
    <property type="match status" value="1"/>
</dbReference>
<organism evidence="6 7">
    <name type="scientific">Micropruina glycogenica</name>
    <dbReference type="NCBI Taxonomy" id="75385"/>
    <lineage>
        <taxon>Bacteria</taxon>
        <taxon>Bacillati</taxon>
        <taxon>Actinomycetota</taxon>
        <taxon>Actinomycetes</taxon>
        <taxon>Propionibacteriales</taxon>
        <taxon>Nocardioidaceae</taxon>
        <taxon>Micropruina</taxon>
    </lineage>
</organism>
<dbReference type="InterPro" id="IPR003180">
    <property type="entry name" value="MPG"/>
</dbReference>
<dbReference type="EMBL" id="LT985188">
    <property type="protein sequence ID" value="SPD88943.1"/>
    <property type="molecule type" value="Genomic_DNA"/>
</dbReference>
<sequence>MAVDLTLDVLTVAPALLGAHVRVHGVTLLLTEVEAYAGTDDPAAHAYRGWRPRTRHLFEPPGTLYCYRSYGIHICANVVCGPAGSGSAVLLRAGRVVDGLEFARSRRPGVPDARLARGPGCLGQALALTLDDSGRRFGQGGLELLPAAEPAVATVSGPRVGVSVAARRPWRFWLPGEPSVSAYRASPRLREITSVLGDPHAG</sequence>
<reference evidence="6 7" key="1">
    <citation type="submission" date="2018-02" db="EMBL/GenBank/DDBJ databases">
        <authorList>
            <person name="Cohen D.B."/>
            <person name="Kent A.D."/>
        </authorList>
    </citation>
    <scope>NUCLEOTIDE SEQUENCE [LARGE SCALE GENOMIC DNA]</scope>
    <source>
        <strain evidence="6">1</strain>
    </source>
</reference>
<keyword evidence="3 5" id="KW-0378">Hydrolase</keyword>
<dbReference type="EC" id="3.2.2.-" evidence="5"/>
<dbReference type="GO" id="GO:0006284">
    <property type="term" value="P:base-excision repair"/>
    <property type="evidence" value="ECO:0007669"/>
    <property type="project" value="InterPro"/>
</dbReference>
<evidence type="ECO:0000256" key="1">
    <source>
        <dbReference type="ARBA" id="ARBA00009232"/>
    </source>
</evidence>
<keyword evidence="2 5" id="KW-0227">DNA damage</keyword>
<keyword evidence="6" id="KW-0326">Glycosidase</keyword>
<dbReference type="PANTHER" id="PTHR10429:SF0">
    <property type="entry name" value="DNA-3-METHYLADENINE GLYCOSYLASE"/>
    <property type="match status" value="1"/>
</dbReference>